<organism evidence="1 2">
    <name type="scientific">Actinocatenispora thailandica</name>
    <dbReference type="NCBI Taxonomy" id="227318"/>
    <lineage>
        <taxon>Bacteria</taxon>
        <taxon>Bacillati</taxon>
        <taxon>Actinomycetota</taxon>
        <taxon>Actinomycetes</taxon>
        <taxon>Micromonosporales</taxon>
        <taxon>Micromonosporaceae</taxon>
        <taxon>Actinocatenispora</taxon>
    </lineage>
</organism>
<dbReference type="SUPFAM" id="SSF56112">
    <property type="entry name" value="Protein kinase-like (PK-like)"/>
    <property type="match status" value="1"/>
</dbReference>
<sequence>MVTWEQLPGTVRAAVQAHTGPISDVQAAPDGAGSDLTVTLHTGHGLVFCKGIQADHPLVRMHRTEARAAGAGVGPRLRWQLEADGWLLLGLEHIAGRHAALPPGSADLPLLADALERTATLLTPSPMDPVQPLAARWAPPLGWAKLAGQPPAWLDDWTRDHVEQFAHLERAAPALVDGDTLVHTDPAPQNWLIDGERARLVDWAWPARGAAWVDTALLTIRLLDVGHTAEQAERWARTVPVYADARAAAVTVAAIAIAGLWTLRAGATGRQHELAVAAQQWARYRLTHLRPAGPTGTIGP</sequence>
<evidence type="ECO:0000313" key="2">
    <source>
        <dbReference type="Proteomes" id="UP000611640"/>
    </source>
</evidence>
<dbReference type="RefSeq" id="WP_203960583.1">
    <property type="nucleotide sequence ID" value="NZ_AP023355.1"/>
</dbReference>
<evidence type="ECO:0000313" key="1">
    <source>
        <dbReference type="EMBL" id="BCJ33740.1"/>
    </source>
</evidence>
<dbReference type="InterPro" id="IPR011009">
    <property type="entry name" value="Kinase-like_dom_sf"/>
</dbReference>
<dbReference type="EMBL" id="AP023355">
    <property type="protein sequence ID" value="BCJ33740.1"/>
    <property type="molecule type" value="Genomic_DNA"/>
</dbReference>
<dbReference type="Proteomes" id="UP000611640">
    <property type="component" value="Chromosome"/>
</dbReference>
<gene>
    <name evidence="1" type="ORF">Athai_12430</name>
</gene>
<accession>A0A7R7DLH6</accession>
<reference evidence="1 2" key="1">
    <citation type="submission" date="2020-08" db="EMBL/GenBank/DDBJ databases">
        <title>Whole genome shotgun sequence of Actinocatenispora thailandica NBRC 105041.</title>
        <authorList>
            <person name="Komaki H."/>
            <person name="Tamura T."/>
        </authorList>
    </citation>
    <scope>NUCLEOTIDE SEQUENCE [LARGE SCALE GENOMIC DNA]</scope>
    <source>
        <strain evidence="1 2">NBRC 105041</strain>
    </source>
</reference>
<name>A0A7R7DLH6_9ACTN</name>
<evidence type="ECO:0008006" key="3">
    <source>
        <dbReference type="Google" id="ProtNLM"/>
    </source>
</evidence>
<proteinExistence type="predicted"/>
<keyword evidence="2" id="KW-1185">Reference proteome</keyword>
<dbReference type="KEGG" id="atl:Athai_12430"/>
<dbReference type="AlphaFoldDB" id="A0A7R7DLH6"/>
<protein>
    <recommendedName>
        <fullName evidence="3">Aminoglycoside phosphotransferase</fullName>
    </recommendedName>
</protein>
<dbReference type="Gene3D" id="3.90.1200.10">
    <property type="match status" value="1"/>
</dbReference>